<evidence type="ECO:0000256" key="1">
    <source>
        <dbReference type="SAM" id="MobiDB-lite"/>
    </source>
</evidence>
<accession>A0A843WBW7</accession>
<evidence type="ECO:0000313" key="2">
    <source>
        <dbReference type="EMBL" id="MQM05326.1"/>
    </source>
</evidence>
<organism evidence="2 3">
    <name type="scientific">Colocasia esculenta</name>
    <name type="common">Wild taro</name>
    <name type="synonym">Arum esculentum</name>
    <dbReference type="NCBI Taxonomy" id="4460"/>
    <lineage>
        <taxon>Eukaryota</taxon>
        <taxon>Viridiplantae</taxon>
        <taxon>Streptophyta</taxon>
        <taxon>Embryophyta</taxon>
        <taxon>Tracheophyta</taxon>
        <taxon>Spermatophyta</taxon>
        <taxon>Magnoliopsida</taxon>
        <taxon>Liliopsida</taxon>
        <taxon>Araceae</taxon>
        <taxon>Aroideae</taxon>
        <taxon>Colocasieae</taxon>
        <taxon>Colocasia</taxon>
    </lineage>
</organism>
<comment type="caution">
    <text evidence="2">The sequence shown here is derived from an EMBL/GenBank/DDBJ whole genome shotgun (WGS) entry which is preliminary data.</text>
</comment>
<keyword evidence="3" id="KW-1185">Reference proteome</keyword>
<name>A0A843WBW7_COLES</name>
<proteinExistence type="predicted"/>
<evidence type="ECO:0000313" key="3">
    <source>
        <dbReference type="Proteomes" id="UP000652761"/>
    </source>
</evidence>
<protein>
    <submittedName>
        <fullName evidence="2">Uncharacterized protein</fullName>
    </submittedName>
</protein>
<sequence length="95" mass="10719">MMATWSDEDEDENAEATSGDDEVQCLMESSNDSNEVRFYSRHVPKTRFKRSRKIRKASTCRQPERSLSIDANRPARHASGQECLSTAAVSLVDSH</sequence>
<gene>
    <name evidence="2" type="ORF">Taro_038132</name>
</gene>
<reference evidence="2" key="1">
    <citation type="submission" date="2017-07" db="EMBL/GenBank/DDBJ databases">
        <title>Taro Niue Genome Assembly and Annotation.</title>
        <authorList>
            <person name="Atibalentja N."/>
            <person name="Keating K."/>
            <person name="Fields C.J."/>
        </authorList>
    </citation>
    <scope>NUCLEOTIDE SEQUENCE</scope>
    <source>
        <strain evidence="2">Niue_2</strain>
        <tissue evidence="2">Leaf</tissue>
    </source>
</reference>
<feature type="region of interest" description="Disordered" evidence="1">
    <location>
        <begin position="1"/>
        <end position="23"/>
    </location>
</feature>
<dbReference type="AlphaFoldDB" id="A0A843WBW7"/>
<dbReference type="EMBL" id="NMUH01003391">
    <property type="protein sequence ID" value="MQM05326.1"/>
    <property type="molecule type" value="Genomic_DNA"/>
</dbReference>
<dbReference type="Proteomes" id="UP000652761">
    <property type="component" value="Unassembled WGS sequence"/>
</dbReference>